<dbReference type="EMBL" id="PNBW01000117">
    <property type="protein sequence ID" value="TMO71102.1"/>
    <property type="molecule type" value="Genomic_DNA"/>
</dbReference>
<evidence type="ECO:0000256" key="5">
    <source>
        <dbReference type="ARBA" id="ARBA00022729"/>
    </source>
</evidence>
<evidence type="ECO:0000256" key="10">
    <source>
        <dbReference type="PROSITE-ProRule" id="PRU01360"/>
    </source>
</evidence>
<comment type="similarity">
    <text evidence="10 12">Belongs to the TonB-dependent receptor family.</text>
</comment>
<dbReference type="InterPro" id="IPR012910">
    <property type="entry name" value="Plug_dom"/>
</dbReference>
<dbReference type="InterPro" id="IPR039426">
    <property type="entry name" value="TonB-dep_rcpt-like"/>
</dbReference>
<dbReference type="PROSITE" id="PS01156">
    <property type="entry name" value="TONB_DEPENDENT_REC_2"/>
    <property type="match status" value="1"/>
</dbReference>
<evidence type="ECO:0000256" key="6">
    <source>
        <dbReference type="ARBA" id="ARBA00023065"/>
    </source>
</evidence>
<keyword evidence="9 10" id="KW-0998">Cell outer membrane</keyword>
<reference evidence="16 19" key="1">
    <citation type="submission" date="2018-01" db="EMBL/GenBank/DDBJ databases">
        <authorList>
            <person name="Paulsen S."/>
            <person name="Gram L.K."/>
        </authorList>
    </citation>
    <scope>NUCLEOTIDE SEQUENCE [LARGE SCALE GENOMIC DNA]</scope>
    <source>
        <strain evidence="16 19">S3790</strain>
        <strain evidence="17">S3895</strain>
    </source>
</reference>
<feature type="signal peptide" evidence="13">
    <location>
        <begin position="1"/>
        <end position="21"/>
    </location>
</feature>
<dbReference type="Proteomes" id="UP000307217">
    <property type="component" value="Unassembled WGS sequence"/>
</dbReference>
<dbReference type="InterPro" id="IPR010917">
    <property type="entry name" value="TonB_rcpt_CS"/>
</dbReference>
<dbReference type="GO" id="GO:0009279">
    <property type="term" value="C:cell outer membrane"/>
    <property type="evidence" value="ECO:0007669"/>
    <property type="project" value="UniProtKB-SubCell"/>
</dbReference>
<dbReference type="PANTHER" id="PTHR30069:SF53">
    <property type="entry name" value="COLICIN I RECEPTOR-RELATED"/>
    <property type="match status" value="1"/>
</dbReference>
<keyword evidence="16" id="KW-0675">Receptor</keyword>
<protein>
    <submittedName>
        <fullName evidence="16">TonB-dependent receptor</fullName>
    </submittedName>
</protein>
<comment type="subcellular location">
    <subcellularLocation>
        <location evidence="1 10">Cell outer membrane</location>
        <topology evidence="1 10">Multi-pass membrane protein</topology>
    </subcellularLocation>
</comment>
<comment type="caution">
    <text evidence="16">The sequence shown here is derived from an EMBL/GenBank/DDBJ whole genome shotgun (WGS) entry which is preliminary data.</text>
</comment>
<keyword evidence="6" id="KW-0406">Ion transport</keyword>
<evidence type="ECO:0000259" key="15">
    <source>
        <dbReference type="Pfam" id="PF07715"/>
    </source>
</evidence>
<evidence type="ECO:0000256" key="8">
    <source>
        <dbReference type="ARBA" id="ARBA00023136"/>
    </source>
</evidence>
<keyword evidence="3 10" id="KW-1134">Transmembrane beta strand</keyword>
<organism evidence="16 19">
    <name type="scientific">Pseudoalteromonas aurantia</name>
    <dbReference type="NCBI Taxonomy" id="43654"/>
    <lineage>
        <taxon>Bacteria</taxon>
        <taxon>Pseudomonadati</taxon>
        <taxon>Pseudomonadota</taxon>
        <taxon>Gammaproteobacteria</taxon>
        <taxon>Alteromonadales</taxon>
        <taxon>Pseudoalteromonadaceae</taxon>
        <taxon>Pseudoalteromonas</taxon>
    </lineage>
</organism>
<dbReference type="OrthoDB" id="9764669at2"/>
<accession>A0A5S3V0S7</accession>
<keyword evidence="8 10" id="KW-0472">Membrane</keyword>
<name>A0A5S3V0S7_9GAMM</name>
<evidence type="ECO:0000259" key="14">
    <source>
        <dbReference type="Pfam" id="PF00593"/>
    </source>
</evidence>
<evidence type="ECO:0000256" key="11">
    <source>
        <dbReference type="PROSITE-ProRule" id="PRU10144"/>
    </source>
</evidence>
<dbReference type="Proteomes" id="UP000307164">
    <property type="component" value="Unassembled WGS sequence"/>
</dbReference>
<evidence type="ECO:0000313" key="16">
    <source>
        <dbReference type="EMBL" id="TMO63217.1"/>
    </source>
</evidence>
<dbReference type="Gene3D" id="2.40.170.20">
    <property type="entry name" value="TonB-dependent receptor, beta-barrel domain"/>
    <property type="match status" value="1"/>
</dbReference>
<evidence type="ECO:0000256" key="3">
    <source>
        <dbReference type="ARBA" id="ARBA00022452"/>
    </source>
</evidence>
<feature type="domain" description="TonB-dependent receptor-like beta-barrel" evidence="14">
    <location>
        <begin position="173"/>
        <end position="591"/>
    </location>
</feature>
<evidence type="ECO:0000256" key="7">
    <source>
        <dbReference type="ARBA" id="ARBA00023077"/>
    </source>
</evidence>
<dbReference type="GO" id="GO:0015889">
    <property type="term" value="P:cobalamin transport"/>
    <property type="evidence" value="ECO:0007669"/>
    <property type="project" value="TreeGrafter"/>
</dbReference>
<feature type="short sequence motif" description="TonB C-terminal box" evidence="11">
    <location>
        <begin position="610"/>
        <end position="627"/>
    </location>
</feature>
<dbReference type="InterPro" id="IPR036942">
    <property type="entry name" value="Beta-barrel_TonB_sf"/>
</dbReference>
<gene>
    <name evidence="16" type="ORF">CWC19_19405</name>
    <name evidence="17" type="ORF">CWC20_18595</name>
</gene>
<reference evidence="18 19" key="2">
    <citation type="submission" date="2019-06" db="EMBL/GenBank/DDBJ databases">
        <title>Co-occurence of chitin degradation, pigmentation and bioactivity in marine Pseudoalteromonas.</title>
        <authorList>
            <person name="Sonnenschein E.C."/>
            <person name="Bech P.K."/>
        </authorList>
    </citation>
    <scope>NUCLEOTIDE SEQUENCE [LARGE SCALE GENOMIC DNA]</scope>
    <source>
        <strain evidence="19">S3790</strain>
        <strain evidence="17 18">S3895</strain>
    </source>
</reference>
<proteinExistence type="inferred from homology"/>
<keyword evidence="4 10" id="KW-0812">Transmembrane</keyword>
<evidence type="ECO:0000256" key="1">
    <source>
        <dbReference type="ARBA" id="ARBA00004571"/>
    </source>
</evidence>
<keyword evidence="5 13" id="KW-0732">Signal</keyword>
<dbReference type="RefSeq" id="WP_138593549.1">
    <property type="nucleotide sequence ID" value="NZ_PNBW01000117.1"/>
</dbReference>
<dbReference type="Gene3D" id="2.170.130.10">
    <property type="entry name" value="TonB-dependent receptor, plug domain"/>
    <property type="match status" value="1"/>
</dbReference>
<dbReference type="InterPro" id="IPR037066">
    <property type="entry name" value="Plug_dom_sf"/>
</dbReference>
<keyword evidence="7 12" id="KW-0798">TonB box</keyword>
<dbReference type="Pfam" id="PF00593">
    <property type="entry name" value="TonB_dep_Rec_b-barrel"/>
    <property type="match status" value="1"/>
</dbReference>
<dbReference type="SUPFAM" id="SSF56935">
    <property type="entry name" value="Porins"/>
    <property type="match status" value="1"/>
</dbReference>
<feature type="chain" id="PRO_5024402050" evidence="13">
    <location>
        <begin position="22"/>
        <end position="627"/>
    </location>
</feature>
<dbReference type="GO" id="GO:0006811">
    <property type="term" value="P:monoatomic ion transport"/>
    <property type="evidence" value="ECO:0007669"/>
    <property type="project" value="UniProtKB-KW"/>
</dbReference>
<dbReference type="EMBL" id="PNBX01000120">
    <property type="protein sequence ID" value="TMO63217.1"/>
    <property type="molecule type" value="Genomic_DNA"/>
</dbReference>
<sequence length="627" mass="68754">MLAKSALSAAILTALSFSVSAQSSSTENIERITVTANKFEQAINNTLATVNVIERAEIESSNIRDLPSLLNTVAGIDVVRNGGFGQQASVFVRGAATKHTLVLVDGVRISDANSGSVSFTNIPVNSIEKIEVVKGARAAIYGSDAMAGVINIITRQAVQHEITLTSGSHNYVNYQQAGEFSQDNITLGYNLGYEDTKGYDVIAKDPVAPVGKDHDSDGYNNQNIGFNLTVNTDELGQFNAIVQYSEGDAEYDNAWGNDAYDFENYSGRIAWQKKLGQFEHSASVSTSLEENTQTGIPKHDIYSTDRVEFEYRTLYRLNDATQFTGAVNYLTEDLGGSTATFSETQRDNQAVFLGGFYDDNKWLANVVVRSDDYDYHGRANTYTTAFGVKPHRDVTFRVNHGTAFRAPSLTNTFVAQSPWYLPNADIKPEEATNNEIGMSLSTRWGRYDVAVFQNKIDNLISNQYDADSGKYIPYNVDKATMEGVELSANVSAFGFEHSINATFLDAKDGTTGEKLVRRPSESFNYTVARSWDKLDVNLAMQYRSSRPSINLYDSNLGQSMATTLAGYTVFNLGANYRLFDGLTLNARLENIAGKDYITAATGYASNGNVLGYTSLGRQAYVGATVRF</sequence>
<evidence type="ECO:0000256" key="2">
    <source>
        <dbReference type="ARBA" id="ARBA00022448"/>
    </source>
</evidence>
<evidence type="ECO:0000256" key="13">
    <source>
        <dbReference type="SAM" id="SignalP"/>
    </source>
</evidence>
<dbReference type="PROSITE" id="PS52016">
    <property type="entry name" value="TONB_DEPENDENT_REC_3"/>
    <property type="match status" value="1"/>
</dbReference>
<dbReference type="PANTHER" id="PTHR30069">
    <property type="entry name" value="TONB-DEPENDENT OUTER MEMBRANE RECEPTOR"/>
    <property type="match status" value="1"/>
</dbReference>
<dbReference type="CDD" id="cd01347">
    <property type="entry name" value="ligand_gated_channel"/>
    <property type="match status" value="1"/>
</dbReference>
<evidence type="ECO:0000313" key="18">
    <source>
        <dbReference type="Proteomes" id="UP000307164"/>
    </source>
</evidence>
<evidence type="ECO:0000313" key="19">
    <source>
        <dbReference type="Proteomes" id="UP000307217"/>
    </source>
</evidence>
<dbReference type="Pfam" id="PF07715">
    <property type="entry name" value="Plug"/>
    <property type="match status" value="1"/>
</dbReference>
<keyword evidence="2 10" id="KW-0813">Transport</keyword>
<feature type="domain" description="TonB-dependent receptor plug" evidence="15">
    <location>
        <begin position="44"/>
        <end position="149"/>
    </location>
</feature>
<evidence type="ECO:0000256" key="12">
    <source>
        <dbReference type="RuleBase" id="RU003357"/>
    </source>
</evidence>
<dbReference type="InterPro" id="IPR000531">
    <property type="entry name" value="Beta-barrel_TonB"/>
</dbReference>
<keyword evidence="18" id="KW-1185">Reference proteome</keyword>
<evidence type="ECO:0000256" key="4">
    <source>
        <dbReference type="ARBA" id="ARBA00022692"/>
    </source>
</evidence>
<evidence type="ECO:0000256" key="9">
    <source>
        <dbReference type="ARBA" id="ARBA00023237"/>
    </source>
</evidence>
<dbReference type="AlphaFoldDB" id="A0A5S3V0S7"/>
<reference evidence="16" key="3">
    <citation type="submission" date="2019-09" db="EMBL/GenBank/DDBJ databases">
        <title>Co-occurence of chitin degradation, pigmentation and bioactivity in marine Pseudoalteromonas.</title>
        <authorList>
            <person name="Sonnenschein E.C."/>
            <person name="Bech P.K."/>
        </authorList>
    </citation>
    <scope>NUCLEOTIDE SEQUENCE</scope>
    <source>
        <strain evidence="16">S3790</strain>
    </source>
</reference>
<evidence type="ECO:0000313" key="17">
    <source>
        <dbReference type="EMBL" id="TMO71102.1"/>
    </source>
</evidence>